<organism evidence="1 2">
    <name type="scientific">Romanomermis culicivorax</name>
    <name type="common">Nematode worm</name>
    <dbReference type="NCBI Taxonomy" id="13658"/>
    <lineage>
        <taxon>Eukaryota</taxon>
        <taxon>Metazoa</taxon>
        <taxon>Ecdysozoa</taxon>
        <taxon>Nematoda</taxon>
        <taxon>Enoplea</taxon>
        <taxon>Dorylaimia</taxon>
        <taxon>Mermithida</taxon>
        <taxon>Mermithoidea</taxon>
        <taxon>Mermithidae</taxon>
        <taxon>Romanomermis</taxon>
    </lineage>
</organism>
<dbReference type="WBParaSite" id="nRc.2.0.1.t02182-RA">
    <property type="protein sequence ID" value="nRc.2.0.1.t02182-RA"/>
    <property type="gene ID" value="nRc.2.0.1.g02182"/>
</dbReference>
<protein>
    <submittedName>
        <fullName evidence="2">Uncharacterized protein</fullName>
    </submittedName>
</protein>
<dbReference type="AlphaFoldDB" id="A0A915HLG0"/>
<reference evidence="2" key="1">
    <citation type="submission" date="2022-11" db="UniProtKB">
        <authorList>
            <consortium name="WormBaseParasite"/>
        </authorList>
    </citation>
    <scope>IDENTIFICATION</scope>
</reference>
<proteinExistence type="predicted"/>
<sequence>MVGRSIKRRKFRDKTEKERDQMIIMQFYRKSSLVIQATMDKHEGQIVLLQDLVTFCDNLEKELKIQDELFKQRFQKHHHLAINETKSPEQRFRIQEPENFCGASRRNGRQITLHQSDFNLFPNVIKDTMDIVQDTISTLKWSAIKAALTSAPFLTYAVYNNSATFMIQT</sequence>
<keyword evidence="1" id="KW-1185">Reference proteome</keyword>
<accession>A0A915HLG0</accession>
<evidence type="ECO:0000313" key="1">
    <source>
        <dbReference type="Proteomes" id="UP000887565"/>
    </source>
</evidence>
<dbReference type="Proteomes" id="UP000887565">
    <property type="component" value="Unplaced"/>
</dbReference>
<name>A0A915HLG0_ROMCU</name>
<evidence type="ECO:0000313" key="2">
    <source>
        <dbReference type="WBParaSite" id="nRc.2.0.1.t02182-RA"/>
    </source>
</evidence>